<dbReference type="KEGG" id="sgi:SGRAN_0374"/>
<keyword evidence="2" id="KW-0812">Transmembrane</keyword>
<name>A0AA86GI40_9SPHN</name>
<dbReference type="RefSeq" id="WP_067180263.1">
    <property type="nucleotide sequence ID" value="NZ_CP012199.1"/>
</dbReference>
<accession>A0AA86GI40</accession>
<organism evidence="3 4">
    <name type="scientific">Sphingopyxis granuli</name>
    <dbReference type="NCBI Taxonomy" id="267128"/>
    <lineage>
        <taxon>Bacteria</taxon>
        <taxon>Pseudomonadati</taxon>
        <taxon>Pseudomonadota</taxon>
        <taxon>Alphaproteobacteria</taxon>
        <taxon>Sphingomonadales</taxon>
        <taxon>Sphingomonadaceae</taxon>
        <taxon>Sphingopyxis</taxon>
    </lineage>
</organism>
<protein>
    <submittedName>
        <fullName evidence="3">Membrane protein</fullName>
    </submittedName>
</protein>
<feature type="compositionally biased region" description="Basic and acidic residues" evidence="1">
    <location>
        <begin position="36"/>
        <end position="45"/>
    </location>
</feature>
<keyword evidence="2" id="KW-1133">Transmembrane helix</keyword>
<dbReference type="Proteomes" id="UP000058599">
    <property type="component" value="Chromosome"/>
</dbReference>
<dbReference type="EMBL" id="CP012199">
    <property type="protein sequence ID" value="AMG72770.1"/>
    <property type="molecule type" value="Genomic_DNA"/>
</dbReference>
<evidence type="ECO:0000256" key="2">
    <source>
        <dbReference type="SAM" id="Phobius"/>
    </source>
</evidence>
<sequence>MADRPPPSRYAIVERGGRLVVLDRDTGRTPPTAAERMAEHDRRMGNEPIRPAARAVPEIPAPAKIPEAPPPPARPAADRAVAAKANRKQPWTNRDTRPTAPAAPARASRPAAVAASGRKTIVTGKWWDAKGPRTIALGPRGRQTLSSGFTTLALVLLVVAIAALFIAPLVAFAGAFLLFRFGGQILGPIGAGIVDRAVAARD</sequence>
<evidence type="ECO:0000313" key="4">
    <source>
        <dbReference type="Proteomes" id="UP000058599"/>
    </source>
</evidence>
<evidence type="ECO:0000313" key="3">
    <source>
        <dbReference type="EMBL" id="AMG72770.1"/>
    </source>
</evidence>
<keyword evidence="2" id="KW-0472">Membrane</keyword>
<dbReference type="AlphaFoldDB" id="A0AA86GI40"/>
<reference evidence="3 4" key="1">
    <citation type="journal article" date="2016" name="BMC Genomics">
        <title>Genomic analysis of the nitrate-respiring Sphingopyxis granuli (formerly Sphingomonas macrogoltabida) strain TFA.</title>
        <authorList>
            <person name="Garcia-Romero I."/>
            <person name="Perez-Pulido A.J."/>
            <person name="Gonzalez-Flores Y.E."/>
            <person name="Reyes-Ramirez F."/>
            <person name="Santero E."/>
            <person name="Floriano B."/>
        </authorList>
    </citation>
    <scope>NUCLEOTIDE SEQUENCE [LARGE SCALE GENOMIC DNA]</scope>
    <source>
        <strain evidence="3 4">TFA</strain>
    </source>
</reference>
<feature type="region of interest" description="Disordered" evidence="1">
    <location>
        <begin position="65"/>
        <end position="114"/>
    </location>
</feature>
<proteinExistence type="predicted"/>
<evidence type="ECO:0000256" key="1">
    <source>
        <dbReference type="SAM" id="MobiDB-lite"/>
    </source>
</evidence>
<feature type="region of interest" description="Disordered" evidence="1">
    <location>
        <begin position="22"/>
        <end position="50"/>
    </location>
</feature>
<feature type="transmembrane region" description="Helical" evidence="2">
    <location>
        <begin position="152"/>
        <end position="179"/>
    </location>
</feature>
<keyword evidence="4" id="KW-1185">Reference proteome</keyword>
<feature type="compositionally biased region" description="Low complexity" evidence="1">
    <location>
        <begin position="98"/>
        <end position="114"/>
    </location>
</feature>
<gene>
    <name evidence="3" type="ORF">SGRAN_0374</name>
</gene>